<sequence length="166" mass="18925">METPIVDSAPLDLFQVDEELLALQETSSDDEWFKPQPSTWTSFDDFLLRCGDDRDTAATVRGWIRDKQYWKTEREHWDTVVLLLKGFQQDDGFPPLRKLKKAFDGFEKGFEEALALKAKLSHSPDDRPPAVPLIGPVAKLVTYERSTADVPHTTRPPSKRPSPSEK</sequence>
<comment type="caution">
    <text evidence="2">The sequence shown here is derived from an EMBL/GenBank/DDBJ whole genome shotgun (WGS) entry which is preliminary data.</text>
</comment>
<gene>
    <name evidence="2" type="ORF">K461DRAFT_319736</name>
</gene>
<dbReference type="AlphaFoldDB" id="A0A9P4MJK1"/>
<reference evidence="2" key="1">
    <citation type="journal article" date="2020" name="Stud. Mycol.">
        <title>101 Dothideomycetes genomes: a test case for predicting lifestyles and emergence of pathogens.</title>
        <authorList>
            <person name="Haridas S."/>
            <person name="Albert R."/>
            <person name="Binder M."/>
            <person name="Bloem J."/>
            <person name="Labutti K."/>
            <person name="Salamov A."/>
            <person name="Andreopoulos B."/>
            <person name="Baker S."/>
            <person name="Barry K."/>
            <person name="Bills G."/>
            <person name="Bluhm B."/>
            <person name="Cannon C."/>
            <person name="Castanera R."/>
            <person name="Culley D."/>
            <person name="Daum C."/>
            <person name="Ezra D."/>
            <person name="Gonzalez J."/>
            <person name="Henrissat B."/>
            <person name="Kuo A."/>
            <person name="Liang C."/>
            <person name="Lipzen A."/>
            <person name="Lutzoni F."/>
            <person name="Magnuson J."/>
            <person name="Mondo S."/>
            <person name="Nolan M."/>
            <person name="Ohm R."/>
            <person name="Pangilinan J."/>
            <person name="Park H.-J."/>
            <person name="Ramirez L."/>
            <person name="Alfaro M."/>
            <person name="Sun H."/>
            <person name="Tritt A."/>
            <person name="Yoshinaga Y."/>
            <person name="Zwiers L.-H."/>
            <person name="Turgeon B."/>
            <person name="Goodwin S."/>
            <person name="Spatafora J."/>
            <person name="Crous P."/>
            <person name="Grigoriev I."/>
        </authorList>
    </citation>
    <scope>NUCLEOTIDE SEQUENCE</scope>
    <source>
        <strain evidence="2">CBS 260.36</strain>
    </source>
</reference>
<accession>A0A9P4MJK1</accession>
<evidence type="ECO:0000313" key="3">
    <source>
        <dbReference type="Proteomes" id="UP000799439"/>
    </source>
</evidence>
<keyword evidence="3" id="KW-1185">Reference proteome</keyword>
<proteinExistence type="predicted"/>
<protein>
    <submittedName>
        <fullName evidence="2">Uncharacterized protein</fullName>
    </submittedName>
</protein>
<evidence type="ECO:0000256" key="1">
    <source>
        <dbReference type="SAM" id="MobiDB-lite"/>
    </source>
</evidence>
<evidence type="ECO:0000313" key="2">
    <source>
        <dbReference type="EMBL" id="KAF2155308.1"/>
    </source>
</evidence>
<name>A0A9P4MJK1_9PEZI</name>
<dbReference type="EMBL" id="ML996083">
    <property type="protein sequence ID" value="KAF2155308.1"/>
    <property type="molecule type" value="Genomic_DNA"/>
</dbReference>
<organism evidence="2 3">
    <name type="scientific">Myriangium duriaei CBS 260.36</name>
    <dbReference type="NCBI Taxonomy" id="1168546"/>
    <lineage>
        <taxon>Eukaryota</taxon>
        <taxon>Fungi</taxon>
        <taxon>Dikarya</taxon>
        <taxon>Ascomycota</taxon>
        <taxon>Pezizomycotina</taxon>
        <taxon>Dothideomycetes</taxon>
        <taxon>Dothideomycetidae</taxon>
        <taxon>Myriangiales</taxon>
        <taxon>Myriangiaceae</taxon>
        <taxon>Myriangium</taxon>
    </lineage>
</organism>
<feature type="region of interest" description="Disordered" evidence="1">
    <location>
        <begin position="145"/>
        <end position="166"/>
    </location>
</feature>
<dbReference type="Proteomes" id="UP000799439">
    <property type="component" value="Unassembled WGS sequence"/>
</dbReference>